<gene>
    <name evidence="1" type="ORF">TM448A07775_0002</name>
</gene>
<protein>
    <submittedName>
        <fullName evidence="1">Uncharacterized protein</fullName>
    </submittedName>
</protein>
<reference evidence="1" key="1">
    <citation type="submission" date="2020-03" db="EMBL/GenBank/DDBJ databases">
        <title>The deep terrestrial virosphere.</title>
        <authorList>
            <person name="Holmfeldt K."/>
            <person name="Nilsson E."/>
            <person name="Simone D."/>
            <person name="Lopez-Fernandez M."/>
            <person name="Wu X."/>
            <person name="de Brujin I."/>
            <person name="Lundin D."/>
            <person name="Andersson A."/>
            <person name="Bertilsson S."/>
            <person name="Dopson M."/>
        </authorList>
    </citation>
    <scope>NUCLEOTIDE SEQUENCE</scope>
    <source>
        <strain evidence="1">TM448A07775</strain>
    </source>
</reference>
<organism evidence="1">
    <name type="scientific">viral metagenome</name>
    <dbReference type="NCBI Taxonomy" id="1070528"/>
    <lineage>
        <taxon>unclassified sequences</taxon>
        <taxon>metagenomes</taxon>
        <taxon>organismal metagenomes</taxon>
    </lineage>
</organism>
<dbReference type="AlphaFoldDB" id="A0A6H2A6S1"/>
<sequence length="89" mass="10109">MAWKKTQWACGHDGSMQLYGKHSDRDSRVAYEAGRQCMACWLVEQWESNNDPRAKREDRYKLAAQIAEGKGRRIAVPDCVAINPKGGKK</sequence>
<dbReference type="EMBL" id="MT144580">
    <property type="protein sequence ID" value="QJA55235.1"/>
    <property type="molecule type" value="Genomic_DNA"/>
</dbReference>
<proteinExistence type="predicted"/>
<accession>A0A6H2A6S1</accession>
<evidence type="ECO:0000313" key="1">
    <source>
        <dbReference type="EMBL" id="QJA55235.1"/>
    </source>
</evidence>
<name>A0A6H2A6S1_9ZZZZ</name>